<keyword evidence="2" id="KW-0813">Transport</keyword>
<evidence type="ECO:0000256" key="1">
    <source>
        <dbReference type="ARBA" id="ARBA00004141"/>
    </source>
</evidence>
<evidence type="ECO:0000256" key="3">
    <source>
        <dbReference type="ARBA" id="ARBA00022692"/>
    </source>
</evidence>
<reference evidence="7" key="1">
    <citation type="submission" date="2015-03" db="EMBL/GenBank/DDBJ databases">
        <title>MIGS Cultured Bacterial/Archaeal sample from Brevibacillus laterosporus.</title>
        <authorList>
            <person name="Zeng D."/>
            <person name="Zhu L."/>
            <person name="Dong G."/>
            <person name="Ye W."/>
            <person name="Ren D."/>
            <person name="Wu L."/>
            <person name="Xu J."/>
            <person name="Li G."/>
            <person name="Guo L."/>
        </authorList>
    </citation>
    <scope>NUCLEOTIDE SEQUENCE</scope>
    <source>
        <strain evidence="7">B9</strain>
    </source>
</reference>
<feature type="transmembrane region" description="Helical" evidence="6">
    <location>
        <begin position="150"/>
        <end position="171"/>
    </location>
</feature>
<gene>
    <name evidence="7" type="ORF">EX87_01070</name>
</gene>
<dbReference type="RefSeq" id="WP_031410950.1">
    <property type="nucleotide sequence ID" value="NZ_CP011074.1"/>
</dbReference>
<feature type="transmembrane region" description="Helical" evidence="6">
    <location>
        <begin position="29"/>
        <end position="53"/>
    </location>
</feature>
<dbReference type="GO" id="GO:0016020">
    <property type="term" value="C:membrane"/>
    <property type="evidence" value="ECO:0007669"/>
    <property type="project" value="UniProtKB-SubCell"/>
</dbReference>
<keyword evidence="4 6" id="KW-1133">Transmembrane helix</keyword>
<proteinExistence type="predicted"/>
<organism evidence="7">
    <name type="scientific">Brevibacillus laterosporus</name>
    <name type="common">Bacillus laterosporus</name>
    <dbReference type="NCBI Taxonomy" id="1465"/>
    <lineage>
        <taxon>Bacteria</taxon>
        <taxon>Bacillati</taxon>
        <taxon>Bacillota</taxon>
        <taxon>Bacilli</taxon>
        <taxon>Bacillales</taxon>
        <taxon>Paenibacillaceae</taxon>
        <taxon>Brevibacillus</taxon>
    </lineage>
</organism>
<evidence type="ECO:0000256" key="4">
    <source>
        <dbReference type="ARBA" id="ARBA00022989"/>
    </source>
</evidence>
<dbReference type="InterPro" id="IPR002293">
    <property type="entry name" value="AA/rel_permease1"/>
</dbReference>
<evidence type="ECO:0000313" key="7">
    <source>
        <dbReference type="EMBL" id="AKF92421.1"/>
    </source>
</evidence>
<feature type="transmembrane region" description="Helical" evidence="6">
    <location>
        <begin position="374"/>
        <end position="394"/>
    </location>
</feature>
<dbReference type="Gene3D" id="1.20.1740.10">
    <property type="entry name" value="Amino acid/polyamine transporter I"/>
    <property type="match status" value="1"/>
</dbReference>
<evidence type="ECO:0000256" key="6">
    <source>
        <dbReference type="SAM" id="Phobius"/>
    </source>
</evidence>
<dbReference type="EMBL" id="CP011074">
    <property type="protein sequence ID" value="AKF92421.1"/>
    <property type="molecule type" value="Genomic_DNA"/>
</dbReference>
<feature type="transmembrane region" description="Helical" evidence="6">
    <location>
        <begin position="254"/>
        <end position="278"/>
    </location>
</feature>
<name>A0A0F6XYQ2_BRELA</name>
<comment type="subcellular location">
    <subcellularLocation>
        <location evidence="1">Membrane</location>
        <topology evidence="1">Multi-pass membrane protein</topology>
    </subcellularLocation>
</comment>
<feature type="transmembrane region" description="Helical" evidence="6">
    <location>
        <begin position="183"/>
        <end position="202"/>
    </location>
</feature>
<dbReference type="PANTHER" id="PTHR43243:SF4">
    <property type="entry name" value="CATIONIC AMINO ACID TRANSPORTER 4"/>
    <property type="match status" value="1"/>
</dbReference>
<evidence type="ECO:0000256" key="2">
    <source>
        <dbReference type="ARBA" id="ARBA00022448"/>
    </source>
</evidence>
<feature type="transmembrane region" description="Helical" evidence="6">
    <location>
        <begin position="406"/>
        <end position="425"/>
    </location>
</feature>
<dbReference type="PANTHER" id="PTHR43243">
    <property type="entry name" value="INNER MEMBRANE TRANSPORTER YGJI-RELATED"/>
    <property type="match status" value="1"/>
</dbReference>
<evidence type="ECO:0000256" key="5">
    <source>
        <dbReference type="ARBA" id="ARBA00023136"/>
    </source>
</evidence>
<feature type="transmembrane region" description="Helical" evidence="6">
    <location>
        <begin position="59"/>
        <end position="81"/>
    </location>
</feature>
<feature type="transmembrane region" description="Helical" evidence="6">
    <location>
        <begin position="348"/>
        <end position="368"/>
    </location>
</feature>
<feature type="transmembrane region" description="Helical" evidence="6">
    <location>
        <begin position="431"/>
        <end position="449"/>
    </location>
</feature>
<dbReference type="PIRSF" id="PIRSF006060">
    <property type="entry name" value="AA_transporter"/>
    <property type="match status" value="1"/>
</dbReference>
<protein>
    <submittedName>
        <fullName evidence="7">Amino acid permease</fullName>
    </submittedName>
</protein>
<feature type="transmembrane region" description="Helical" evidence="6">
    <location>
        <begin position="102"/>
        <end position="130"/>
    </location>
</feature>
<accession>A0A0F6XYQ2</accession>
<feature type="transmembrane region" description="Helical" evidence="6">
    <location>
        <begin position="298"/>
        <end position="327"/>
    </location>
</feature>
<dbReference type="AlphaFoldDB" id="A0A0F6XYQ2"/>
<sequence length="469" mass="50427">MSNLLRKKSVTDLLQQGQKKSLNKTLTSFDLSLLGIGAVLGTGVMVLTGIVAARDAGPAVILSFMIAALVCGFAAFCYSEFASTIPVSGSAYTYTYATLGEFVAHLMGWTLLSVYFLTTSAVAVGWSAYFNNLLTGLGWGLPEQLVSTPMSGGIINLPAVIIVLLITFVLSRGTRESKKFNNFMVLVKLLVILLFIAVGVFYVKPENWNPFMPYGVEGVFAGAAAVFFAFLGFDAVSTSAEECKNPQKALPVGIISSLVVCTILYVIVCLIMTGITSYKNLDVPEAMAYVLELVGQDTVAGIVAVGAVIGIMAVIFAYVFAGTRVIFAMSRDGLLPKRFSRVNKTDTPVFSTWLTGLLSGGIAGFVEIKELSNLANIGALLTFAMVALSVIVLRKTHPNLERGFKVPLVPFIPILTMVFCAFLMINLPGTTWMYFAIWVAIGTVVYFVYSKKHSLLEGVGSSDGSKKRR</sequence>
<dbReference type="Pfam" id="PF13520">
    <property type="entry name" value="AA_permease_2"/>
    <property type="match status" value="1"/>
</dbReference>
<feature type="transmembrane region" description="Helical" evidence="6">
    <location>
        <begin position="214"/>
        <end position="233"/>
    </location>
</feature>
<keyword evidence="3 6" id="KW-0812">Transmembrane</keyword>
<dbReference type="GO" id="GO:0015171">
    <property type="term" value="F:amino acid transmembrane transporter activity"/>
    <property type="evidence" value="ECO:0007669"/>
    <property type="project" value="TreeGrafter"/>
</dbReference>
<keyword evidence="5 6" id="KW-0472">Membrane</keyword>